<feature type="compositionally biased region" description="Pro residues" evidence="1">
    <location>
        <begin position="46"/>
        <end position="55"/>
    </location>
</feature>
<keyword evidence="3" id="KW-1185">Reference proteome</keyword>
<accession>A0A540NJR9</accession>
<dbReference type="EMBL" id="VIEB01000032">
    <property type="protein sequence ID" value="TQE11265.1"/>
    <property type="molecule type" value="Genomic_DNA"/>
</dbReference>
<organism evidence="2 3">
    <name type="scientific">Malus baccata</name>
    <name type="common">Siberian crab apple</name>
    <name type="synonym">Pyrus baccata</name>
    <dbReference type="NCBI Taxonomy" id="106549"/>
    <lineage>
        <taxon>Eukaryota</taxon>
        <taxon>Viridiplantae</taxon>
        <taxon>Streptophyta</taxon>
        <taxon>Embryophyta</taxon>
        <taxon>Tracheophyta</taxon>
        <taxon>Spermatophyta</taxon>
        <taxon>Magnoliopsida</taxon>
        <taxon>eudicotyledons</taxon>
        <taxon>Gunneridae</taxon>
        <taxon>Pentapetalae</taxon>
        <taxon>rosids</taxon>
        <taxon>fabids</taxon>
        <taxon>Rosales</taxon>
        <taxon>Rosaceae</taxon>
        <taxon>Amygdaloideae</taxon>
        <taxon>Maleae</taxon>
        <taxon>Malus</taxon>
    </lineage>
</organism>
<reference evidence="2 3" key="1">
    <citation type="journal article" date="2019" name="G3 (Bethesda)">
        <title>Sequencing of a Wild Apple (Malus baccata) Genome Unravels the Differences Between Cultivated and Wild Apple Species Regarding Disease Resistance and Cold Tolerance.</title>
        <authorList>
            <person name="Chen X."/>
        </authorList>
    </citation>
    <scope>NUCLEOTIDE SEQUENCE [LARGE SCALE GENOMIC DNA]</scope>
    <source>
        <strain evidence="3">cv. Shandingzi</strain>
        <tissue evidence="2">Leaves</tissue>
    </source>
</reference>
<sequence length="81" mass="9203">MAASSSEDEKLLSPFCPRTCPDSRTYLSSPPSPSLPLIDKLTDKNNPPPPPPPLKPSKRSVLWQWRLKQQAEPEPERKRVR</sequence>
<proteinExistence type="predicted"/>
<evidence type="ECO:0000256" key="1">
    <source>
        <dbReference type="SAM" id="MobiDB-lite"/>
    </source>
</evidence>
<gene>
    <name evidence="2" type="ORF">C1H46_003271</name>
</gene>
<dbReference type="Proteomes" id="UP000315295">
    <property type="component" value="Unassembled WGS sequence"/>
</dbReference>
<protein>
    <submittedName>
        <fullName evidence="2">Uncharacterized protein</fullName>
    </submittedName>
</protein>
<name>A0A540NJR9_MALBA</name>
<comment type="caution">
    <text evidence="2">The sequence shown here is derived from an EMBL/GenBank/DDBJ whole genome shotgun (WGS) entry which is preliminary data.</text>
</comment>
<feature type="region of interest" description="Disordered" evidence="1">
    <location>
        <begin position="1"/>
        <end position="60"/>
    </location>
</feature>
<evidence type="ECO:0000313" key="3">
    <source>
        <dbReference type="Proteomes" id="UP000315295"/>
    </source>
</evidence>
<evidence type="ECO:0000313" key="2">
    <source>
        <dbReference type="EMBL" id="TQE11265.1"/>
    </source>
</evidence>
<dbReference type="AlphaFoldDB" id="A0A540NJR9"/>